<name>A0AAE1ECD8_9GAST</name>
<evidence type="ECO:0000313" key="2">
    <source>
        <dbReference type="Proteomes" id="UP001283361"/>
    </source>
</evidence>
<dbReference type="Proteomes" id="UP001283361">
    <property type="component" value="Unassembled WGS sequence"/>
</dbReference>
<proteinExistence type="predicted"/>
<reference evidence="1" key="1">
    <citation type="journal article" date="2023" name="G3 (Bethesda)">
        <title>A reference genome for the long-term kleptoplast-retaining sea slug Elysia crispata morphotype clarki.</title>
        <authorList>
            <person name="Eastman K.E."/>
            <person name="Pendleton A.L."/>
            <person name="Shaikh M.A."/>
            <person name="Suttiyut T."/>
            <person name="Ogas R."/>
            <person name="Tomko P."/>
            <person name="Gavelis G."/>
            <person name="Widhalm J.R."/>
            <person name="Wisecaver J.H."/>
        </authorList>
    </citation>
    <scope>NUCLEOTIDE SEQUENCE</scope>
    <source>
        <strain evidence="1">ECLA1</strain>
    </source>
</reference>
<sequence>MLWRDVITCSRVVGAHRGSQMSVTGVQITADFTRHALPSPVPSAAAMDCDNNSGDGTISLTFEELLGCEAVSVWGVCWLLTD</sequence>
<gene>
    <name evidence="1" type="ORF">RRG08_048384</name>
</gene>
<organism evidence="1 2">
    <name type="scientific">Elysia crispata</name>
    <name type="common">lettuce slug</name>
    <dbReference type="NCBI Taxonomy" id="231223"/>
    <lineage>
        <taxon>Eukaryota</taxon>
        <taxon>Metazoa</taxon>
        <taxon>Spiralia</taxon>
        <taxon>Lophotrochozoa</taxon>
        <taxon>Mollusca</taxon>
        <taxon>Gastropoda</taxon>
        <taxon>Heterobranchia</taxon>
        <taxon>Euthyneura</taxon>
        <taxon>Panpulmonata</taxon>
        <taxon>Sacoglossa</taxon>
        <taxon>Placobranchoidea</taxon>
        <taxon>Plakobranchidae</taxon>
        <taxon>Elysia</taxon>
    </lineage>
</organism>
<dbReference type="AlphaFoldDB" id="A0AAE1ECD8"/>
<comment type="caution">
    <text evidence="1">The sequence shown here is derived from an EMBL/GenBank/DDBJ whole genome shotgun (WGS) entry which is preliminary data.</text>
</comment>
<protein>
    <submittedName>
        <fullName evidence="1">Uncharacterized protein</fullName>
    </submittedName>
</protein>
<accession>A0AAE1ECD8</accession>
<evidence type="ECO:0000313" key="1">
    <source>
        <dbReference type="EMBL" id="KAK3801797.1"/>
    </source>
</evidence>
<dbReference type="EMBL" id="JAWDGP010000283">
    <property type="protein sequence ID" value="KAK3801797.1"/>
    <property type="molecule type" value="Genomic_DNA"/>
</dbReference>
<keyword evidence="2" id="KW-1185">Reference proteome</keyword>